<gene>
    <name evidence="7" type="ORF">pdam_00001758</name>
</gene>
<proteinExistence type="predicted"/>
<keyword evidence="2" id="KW-0378">Hydrolase</keyword>
<keyword evidence="8" id="KW-1185">Reference proteome</keyword>
<dbReference type="SUPFAM" id="SSF52540">
    <property type="entry name" value="P-loop containing nucleoside triphosphate hydrolases"/>
    <property type="match status" value="1"/>
</dbReference>
<dbReference type="InterPro" id="IPR027417">
    <property type="entry name" value="P-loop_NTPase"/>
</dbReference>
<dbReference type="GO" id="GO:0003677">
    <property type="term" value="F:DNA binding"/>
    <property type="evidence" value="ECO:0007669"/>
    <property type="project" value="InterPro"/>
</dbReference>
<dbReference type="GO" id="GO:0016787">
    <property type="term" value="F:hydrolase activity"/>
    <property type="evidence" value="ECO:0007669"/>
    <property type="project" value="UniProtKB-KW"/>
</dbReference>
<protein>
    <recommendedName>
        <fullName evidence="6">UvrD-like helicase ATP-binding domain-containing protein</fullName>
    </recommendedName>
</protein>
<dbReference type="EMBL" id="RCHS01003247">
    <property type="protein sequence ID" value="RMX42968.1"/>
    <property type="molecule type" value="Genomic_DNA"/>
</dbReference>
<dbReference type="InterPro" id="IPR014016">
    <property type="entry name" value="UvrD-like_ATP-bd"/>
</dbReference>
<evidence type="ECO:0000256" key="5">
    <source>
        <dbReference type="SAM" id="SignalP"/>
    </source>
</evidence>
<feature type="chain" id="PRO_5018165999" description="UvrD-like helicase ATP-binding domain-containing protein" evidence="5">
    <location>
        <begin position="21"/>
        <end position="741"/>
    </location>
</feature>
<dbReference type="GO" id="GO:0005524">
    <property type="term" value="F:ATP binding"/>
    <property type="evidence" value="ECO:0007669"/>
    <property type="project" value="UniProtKB-KW"/>
</dbReference>
<evidence type="ECO:0000256" key="2">
    <source>
        <dbReference type="ARBA" id="ARBA00022801"/>
    </source>
</evidence>
<dbReference type="AlphaFoldDB" id="A0A3M6TNU1"/>
<dbReference type="GO" id="GO:0003678">
    <property type="term" value="F:DNA helicase activity"/>
    <property type="evidence" value="ECO:0007669"/>
    <property type="project" value="InterPro"/>
</dbReference>
<dbReference type="Pfam" id="PF00580">
    <property type="entry name" value="UvrD-helicase"/>
    <property type="match status" value="1"/>
</dbReference>
<dbReference type="Gene3D" id="3.40.50.300">
    <property type="entry name" value="P-loop containing nucleotide triphosphate hydrolases"/>
    <property type="match status" value="2"/>
</dbReference>
<feature type="domain" description="UvrD-like helicase ATP-binding" evidence="6">
    <location>
        <begin position="288"/>
        <end position="490"/>
    </location>
</feature>
<sequence>AFVFTVFSLVICGYILQKLSNKMQGTPMVRTACLENLDDKRERPWAEKVISFLDSEYPGWKNPQKTYMVPCEFSHRKRMPGLGKEAEQKVFDLLQRFGISRSEPMFVVHSKIFDVIISEENKKSKKIEKTWSRGEHDFVIIHRLHGIMFFEVKAARRRRRRCSEAKKQLKIYIKSLEGAFEEDHPDDLEKGRKSVIYKYPRFVVMPNCPRGDPSVPKPANLILKDDCEDENAFSKWWTTKVAEVKSKSHFDQKFFEYLVMRFVGMSHSIPDTLRESIDETKKELEMCTKEQLSVVLSSLPEQWIIGPAGSGKTWLLMKKVLMLAKNALSEGKKEKILVACHNEPLAKRFRKVFKGELSFPESGDLEEVVEVKTFDSLLYDITGDFCQNMGKHVAQALELLEKGTMLTQRYDHIFVDDSEVLGNDKWPTLFKRMHKNNDADEDDDCCEPKHIWFFFDPNQDIDSSEEQSQLPRESRKKTFRLSKVLRNTQMVFEQTKKYFKSNAKLIELGHDVCGLEIKWDDSLREEFPIGTHGIGLIKKHIEDLRGQKVNDKDICILTQTESIRDKVSSELKKVGIENQTANQMFQNDDNKVVVESIWRFKGLESKVVVLYCLPFIEQRWFPTLSSLRALLYTAFSRCLCYTIVISNAVSCKTLKSEKGYHQLPDDVLERREILNDFPKTYRELSSSHSLQPPFSSSSLTVIVGNWTLEPVHFVSQFVILGFLYVDEERVVEATEECLPTK</sequence>
<dbReference type="OrthoDB" id="6052143at2759"/>
<keyword evidence="4" id="KW-0067">ATP-binding</keyword>
<evidence type="ECO:0000256" key="1">
    <source>
        <dbReference type="ARBA" id="ARBA00022741"/>
    </source>
</evidence>
<evidence type="ECO:0000313" key="7">
    <source>
        <dbReference type="EMBL" id="RMX42968.1"/>
    </source>
</evidence>
<accession>A0A3M6TNU1</accession>
<comment type="caution">
    <text evidence="7">The sequence shown here is derived from an EMBL/GenBank/DDBJ whole genome shotgun (WGS) entry which is preliminary data.</text>
</comment>
<reference evidence="7 8" key="1">
    <citation type="journal article" date="2018" name="Sci. Rep.">
        <title>Comparative analysis of the Pocillopora damicornis genome highlights role of immune system in coral evolution.</title>
        <authorList>
            <person name="Cunning R."/>
            <person name="Bay R.A."/>
            <person name="Gillette P."/>
            <person name="Baker A.C."/>
            <person name="Traylor-Knowles N."/>
        </authorList>
    </citation>
    <scope>NUCLEOTIDE SEQUENCE [LARGE SCALE GENOMIC DNA]</scope>
    <source>
        <strain evidence="7">RSMAS</strain>
        <tissue evidence="7">Whole animal</tissue>
    </source>
</reference>
<feature type="non-terminal residue" evidence="7">
    <location>
        <position position="1"/>
    </location>
</feature>
<dbReference type="InterPro" id="IPR000212">
    <property type="entry name" value="DNA_helicase_UvrD/REP"/>
</dbReference>
<evidence type="ECO:0000256" key="4">
    <source>
        <dbReference type="ARBA" id="ARBA00022840"/>
    </source>
</evidence>
<keyword evidence="5" id="KW-0732">Signal</keyword>
<feature type="signal peptide" evidence="5">
    <location>
        <begin position="1"/>
        <end position="20"/>
    </location>
</feature>
<dbReference type="PANTHER" id="PTHR11070">
    <property type="entry name" value="UVRD / RECB / PCRA DNA HELICASE FAMILY MEMBER"/>
    <property type="match status" value="1"/>
</dbReference>
<keyword evidence="1" id="KW-0547">Nucleotide-binding</keyword>
<evidence type="ECO:0000313" key="8">
    <source>
        <dbReference type="Proteomes" id="UP000275408"/>
    </source>
</evidence>
<evidence type="ECO:0000256" key="3">
    <source>
        <dbReference type="ARBA" id="ARBA00022806"/>
    </source>
</evidence>
<evidence type="ECO:0000259" key="6">
    <source>
        <dbReference type="Pfam" id="PF00580"/>
    </source>
</evidence>
<keyword evidence="3" id="KW-0347">Helicase</keyword>
<name>A0A3M6TNU1_POCDA</name>
<dbReference type="Proteomes" id="UP000275408">
    <property type="component" value="Unassembled WGS sequence"/>
</dbReference>
<organism evidence="7 8">
    <name type="scientific">Pocillopora damicornis</name>
    <name type="common">Cauliflower coral</name>
    <name type="synonym">Millepora damicornis</name>
    <dbReference type="NCBI Taxonomy" id="46731"/>
    <lineage>
        <taxon>Eukaryota</taxon>
        <taxon>Metazoa</taxon>
        <taxon>Cnidaria</taxon>
        <taxon>Anthozoa</taxon>
        <taxon>Hexacorallia</taxon>
        <taxon>Scleractinia</taxon>
        <taxon>Astrocoeniina</taxon>
        <taxon>Pocilloporidae</taxon>
        <taxon>Pocillopora</taxon>
    </lineage>
</organism>